<dbReference type="AlphaFoldDB" id="A0A1Z5K8E0"/>
<name>A0A1Z5K8E0_FISSO</name>
<dbReference type="Proteomes" id="UP000198406">
    <property type="component" value="Unassembled WGS sequence"/>
</dbReference>
<feature type="region of interest" description="Disordered" evidence="1">
    <location>
        <begin position="1193"/>
        <end position="1224"/>
    </location>
</feature>
<protein>
    <submittedName>
        <fullName evidence="2">Uncharacterized protein</fullName>
    </submittedName>
</protein>
<dbReference type="OrthoDB" id="48230at2759"/>
<evidence type="ECO:0000256" key="1">
    <source>
        <dbReference type="SAM" id="MobiDB-lite"/>
    </source>
</evidence>
<organism evidence="2 3">
    <name type="scientific">Fistulifera solaris</name>
    <name type="common">Oleaginous diatom</name>
    <dbReference type="NCBI Taxonomy" id="1519565"/>
    <lineage>
        <taxon>Eukaryota</taxon>
        <taxon>Sar</taxon>
        <taxon>Stramenopiles</taxon>
        <taxon>Ochrophyta</taxon>
        <taxon>Bacillariophyta</taxon>
        <taxon>Bacillariophyceae</taxon>
        <taxon>Bacillariophycidae</taxon>
        <taxon>Naviculales</taxon>
        <taxon>Naviculaceae</taxon>
        <taxon>Fistulifera</taxon>
    </lineage>
</organism>
<comment type="caution">
    <text evidence="2">The sequence shown here is derived from an EMBL/GenBank/DDBJ whole genome shotgun (WGS) entry which is preliminary data.</text>
</comment>
<keyword evidence="3" id="KW-1185">Reference proteome</keyword>
<reference evidence="2 3" key="1">
    <citation type="journal article" date="2015" name="Plant Cell">
        <title>Oil accumulation by the oleaginous diatom Fistulifera solaris as revealed by the genome and transcriptome.</title>
        <authorList>
            <person name="Tanaka T."/>
            <person name="Maeda Y."/>
            <person name="Veluchamy A."/>
            <person name="Tanaka M."/>
            <person name="Abida H."/>
            <person name="Marechal E."/>
            <person name="Bowler C."/>
            <person name="Muto M."/>
            <person name="Sunaga Y."/>
            <person name="Tanaka M."/>
            <person name="Yoshino T."/>
            <person name="Taniguchi T."/>
            <person name="Fukuda Y."/>
            <person name="Nemoto M."/>
            <person name="Matsumoto M."/>
            <person name="Wong P.S."/>
            <person name="Aburatani S."/>
            <person name="Fujibuchi W."/>
        </authorList>
    </citation>
    <scope>NUCLEOTIDE SEQUENCE [LARGE SCALE GENOMIC DNA]</scope>
    <source>
        <strain evidence="2 3">JPCC DA0580</strain>
    </source>
</reference>
<dbReference type="InParanoid" id="A0A1Z5K8E0"/>
<sequence length="1237" mass="137898">MKPWQWDWKQPQWHRSTREVIAGELIDHAAAHISRKEVPVSLSADDSDAVLTVSLLRQPPSTFVLDITILQHDATVVTTRSLTWPSFLLQDDDSNSLFWPFGWRPQKKKQHSILAVCLCRLAPDKDTEVWHILNELSLVSSPHELVTTTDRHHRELRLLCLASNGTVYLYNPWLLLSATTHDDIDLQDGMVSFLLGDALLQTLQQSMLPLSQPLRTWSLMMETNNKASTQLHKAVAVWDSLLCVWGSDADRGDVVLISLGTFSVLRTLSLAFVPLRLTPVLWKDQQWVLVVGDTQAVLIKTDASATKKEENEDTVEVDRFQVLCIDLGMSVEQCQIVGWGMRPMEDPILAICSVEGTAVRIWTRTLSAIRSADGGTAVVMTRETRAPYTQFQLPDSETPTTTIPRFHMGPGWILMVGSAGVYMVCLEGATVNGGAYVQRLSTEAMDGSQVIDIAPLPFDDEDMKHFDLELPSKQPLSRTGKELNWLEGDVGGSSLHDALLEALNDLSNGTRTDDNDSELPAITASSKERIQRLLRHCSSWKQLDENDTARQRYYERQMPCISVGSQHIISFRQSSTSLKTRLPFQSVLSWLSSKEDYFTAASLALSLLKDVRTLRHLWQRFDKTENDDDLSTLEGLLDGILPLTDNEKEADSASKRNTHSQLADMSIGCLIKGGVDMSSTLTLFLATNHDYDPSRICLMLAAATSSSCSAWKDRAQDALQQNDLEQVLWPVRALLEVGNSRDCLSLAILLLNAIIPDELRCRTSTESNTTPSMELCQALVHLIVTLSDAATQMLFNLTDEQSQKNFWESLDDSTRQELALIEEKGKFPLLRQVQVRSWATTHLFSLIEHQAPTEVISIEWVRRLAICSLSNADCSLIRQKRDLLLLGQDQNDDILIRYKQQVLQLRKDLVAAPGSGGLDVDLLIPCLLILTIKNEPLFPASSCPTQSILNAACHVAGRRNTEAPLFPMNAVVLMRECFLADNVLAGAHLIGGKDGLVLQCCHVLISCLDNISMTDAEQFLLSTSTSSLSHFETSPSHSSVPSFTILSESHCLLLFLLEEHVLSIRKYGDFDTAHNREKIDPEFAARTILRTWWQIAICTNSVSSEWLMEWLDDTMQLGLKNRATISPYRLACAALIRVLLWSDEQDTPSLATRLGFSNDFLVRLSLSCCGLVEALPASVMEKSWKQQHYYSTATPNGKGQRSVSPPCSPIPTPSRMTSDGGIDDISFQSAVSSLDMM</sequence>
<gene>
    <name evidence="2" type="ORF">FisN_14Hh036</name>
</gene>
<evidence type="ECO:0000313" key="2">
    <source>
        <dbReference type="EMBL" id="GAX22422.1"/>
    </source>
</evidence>
<evidence type="ECO:0000313" key="3">
    <source>
        <dbReference type="Proteomes" id="UP000198406"/>
    </source>
</evidence>
<accession>A0A1Z5K8E0</accession>
<feature type="compositionally biased region" description="Polar residues" evidence="1">
    <location>
        <begin position="1193"/>
        <end position="1205"/>
    </location>
</feature>
<proteinExistence type="predicted"/>
<dbReference type="EMBL" id="BDSP01000184">
    <property type="protein sequence ID" value="GAX22422.1"/>
    <property type="molecule type" value="Genomic_DNA"/>
</dbReference>